<evidence type="ECO:0000313" key="1">
    <source>
        <dbReference type="EMBL" id="MDR8524437.1"/>
    </source>
</evidence>
<comment type="caution">
    <text evidence="1">The sequence shown here is derived from an EMBL/GenBank/DDBJ whole genome shotgun (WGS) entry which is preliminary data.</text>
</comment>
<sequence length="205" mass="22469">MSQLYASMMANADPSRPGNMGVYRCTSSNPNSEYTLAAKVKNNQISTKTAVGDVLTTVEMVKGAWDFNCSQDFLYPAFPNSGNWYLGLDTMNLPAWENDPTVCLLPEQHHIGIRFYNAYGNAMACGASGDAYSNRIIEMANGSVMTASANYNPFAELVRTGDLPLGEYQLPDKLPLFSLGWYITSYGVAQGMFTLHLTNTGIDVR</sequence>
<gene>
    <name evidence="1" type="ORF">OS133_12455</name>
    <name evidence="2" type="ORF">OS134_00315</name>
</gene>
<reference evidence="1" key="2">
    <citation type="submission" date="2022-11" db="EMBL/GenBank/DDBJ databases">
        <title>Prophages regulate Shewanella fidelis motility and biofilm formation: implications for gut colonization dynamics in Ciona robusta.</title>
        <authorList>
            <person name="Natarajan O."/>
            <person name="Gibboney S.L."/>
            <person name="Young M.N."/>
            <person name="Lim S.J."/>
            <person name="Pluta N."/>
            <person name="Atkinson C.G.F."/>
            <person name="Leigh B.A."/>
            <person name="Liberti A."/>
            <person name="Kees E."/>
            <person name="Breitbart M."/>
            <person name="Gralnick J."/>
            <person name="Dishaw L.J."/>
        </authorList>
    </citation>
    <scope>NUCLEOTIDE SEQUENCE</scope>
    <source>
        <strain evidence="1">3313</strain>
    </source>
</reference>
<dbReference type="EMBL" id="JAPMLE010000001">
    <property type="protein sequence ID" value="MDR8524437.1"/>
    <property type="molecule type" value="Genomic_DNA"/>
</dbReference>
<accession>A0AAW8NNF9</accession>
<dbReference type="Proteomes" id="UP001271263">
    <property type="component" value="Unassembled WGS sequence"/>
</dbReference>
<dbReference type="Proteomes" id="UP001259340">
    <property type="component" value="Unassembled WGS sequence"/>
</dbReference>
<dbReference type="EMBL" id="JAPMLD010000001">
    <property type="protein sequence ID" value="MDW4822519.1"/>
    <property type="molecule type" value="Genomic_DNA"/>
</dbReference>
<proteinExistence type="predicted"/>
<dbReference type="RefSeq" id="WP_310655042.1">
    <property type="nucleotide sequence ID" value="NZ_JAPMLA010000008.1"/>
</dbReference>
<keyword evidence="4" id="KW-1185">Reference proteome</keyword>
<protein>
    <submittedName>
        <fullName evidence="1">Uncharacterized protein</fullName>
    </submittedName>
</protein>
<evidence type="ECO:0000313" key="3">
    <source>
        <dbReference type="Proteomes" id="UP001259340"/>
    </source>
</evidence>
<organism evidence="1 3">
    <name type="scientific">Shewanella fidelis</name>
    <dbReference type="NCBI Taxonomy" id="173509"/>
    <lineage>
        <taxon>Bacteria</taxon>
        <taxon>Pseudomonadati</taxon>
        <taxon>Pseudomonadota</taxon>
        <taxon>Gammaproteobacteria</taxon>
        <taxon>Alteromonadales</taxon>
        <taxon>Shewanellaceae</taxon>
        <taxon>Shewanella</taxon>
    </lineage>
</organism>
<reference evidence="2 4" key="1">
    <citation type="journal article" date="2022" name="bioRxiv">
        <title>Prophages regulate Shewanella fidelis 3313 motility and biofilm formation: implications for gut colonization dynamics in Ciona robusta.</title>
        <authorList>
            <person name="Natarajan O."/>
            <person name="Gibboney S.L."/>
            <person name="Young M.N."/>
            <person name="Lim S.J."/>
            <person name="Pluta N."/>
            <person name="Atkinson C.G."/>
            <person name="Leigh B.A."/>
            <person name="Liberti A."/>
            <person name="Kees E.D."/>
            <person name="Breitbart M."/>
            <person name="Gralnick J.A."/>
            <person name="Dishaw L.J."/>
        </authorList>
    </citation>
    <scope>NUCLEOTIDE SEQUENCE [LARGE SCALE GENOMIC DNA]</scope>
    <source>
        <strain evidence="2 4">JG4066</strain>
    </source>
</reference>
<name>A0AAW8NNF9_9GAMM</name>
<evidence type="ECO:0000313" key="4">
    <source>
        <dbReference type="Proteomes" id="UP001271263"/>
    </source>
</evidence>
<evidence type="ECO:0000313" key="2">
    <source>
        <dbReference type="EMBL" id="MDW4822519.1"/>
    </source>
</evidence>
<dbReference type="AlphaFoldDB" id="A0AAW8NNF9"/>